<protein>
    <recommendedName>
        <fullName evidence="3">Retrotransposon gag domain-containing protein</fullName>
    </recommendedName>
</protein>
<name>A0A7J0FGE3_9ERIC</name>
<keyword evidence="2" id="KW-1185">Reference proteome</keyword>
<reference evidence="1 2" key="1">
    <citation type="submission" date="2019-07" db="EMBL/GenBank/DDBJ databases">
        <title>De Novo Assembly of kiwifruit Actinidia rufa.</title>
        <authorList>
            <person name="Sugita-Konishi S."/>
            <person name="Sato K."/>
            <person name="Mori E."/>
            <person name="Abe Y."/>
            <person name="Kisaki G."/>
            <person name="Hamano K."/>
            <person name="Suezawa K."/>
            <person name="Otani M."/>
            <person name="Fukuda T."/>
            <person name="Manabe T."/>
            <person name="Gomi K."/>
            <person name="Tabuchi M."/>
            <person name="Akimitsu K."/>
            <person name="Kataoka I."/>
        </authorList>
    </citation>
    <scope>NUCLEOTIDE SEQUENCE [LARGE SCALE GENOMIC DNA]</scope>
    <source>
        <strain evidence="2">cv. Fuchu</strain>
    </source>
</reference>
<comment type="caution">
    <text evidence="1">The sequence shown here is derived from an EMBL/GenBank/DDBJ whole genome shotgun (WGS) entry which is preliminary data.</text>
</comment>
<evidence type="ECO:0000313" key="1">
    <source>
        <dbReference type="EMBL" id="GFY97735.1"/>
    </source>
</evidence>
<dbReference type="SUPFAM" id="SSF56672">
    <property type="entry name" value="DNA/RNA polymerases"/>
    <property type="match status" value="1"/>
</dbReference>
<dbReference type="EMBL" id="BJWL01000012">
    <property type="protein sequence ID" value="GFY97735.1"/>
    <property type="molecule type" value="Genomic_DNA"/>
</dbReference>
<evidence type="ECO:0000313" key="2">
    <source>
        <dbReference type="Proteomes" id="UP000585474"/>
    </source>
</evidence>
<dbReference type="OrthoDB" id="778454at2759"/>
<gene>
    <name evidence="1" type="ORF">Acr_12g0002760</name>
</gene>
<sequence>MIQLLPTFYGMENENAHLHVKEFEELVHTFLEPGQSEEIAHSKLFPFCLKEKSKAWLNSLKSQSLSITPLNRQFIDMMCDEDFLNKDPDEALDCFEQLADRYQSWDLSNSIDRSREAIATSSLGPGKYSLTEHDDLQLKIAQLTRKLETLDVKRVNEVRTQPIVEEMCVICDTNGHSTSVCPTLLAVKDLLQGVEQSSQIPAYAKFLKDLCTVKRNLNVYDKAFLMEQASSIIQTKTVPKYKDLGCLTISIVIGDTKIEHALFDLGHMTTSLLFDPLESCLVVPPSLEYSLSPEVEYLYSLLDVADLCEVNGWAPRFEELPPIEEKILPSNVQTPKLELTPIPSTLKYAFLGKDETFPVVISSSLEEAQETKLLALLRVHRNAIGWTIADIKGISPLICTHHIYLEDDVRPFRQPQRHLNPHMKDVVRNEVLKLLDVGIIYPIADSKWGTIKLRLLLRTKKRQHSHAHLALSHIDECPLSCVMPRAHSKDA</sequence>
<dbReference type="Gene3D" id="3.10.10.10">
    <property type="entry name" value="HIV Type 1 Reverse Transcriptase, subunit A, domain 1"/>
    <property type="match status" value="1"/>
</dbReference>
<organism evidence="1 2">
    <name type="scientific">Actinidia rufa</name>
    <dbReference type="NCBI Taxonomy" id="165716"/>
    <lineage>
        <taxon>Eukaryota</taxon>
        <taxon>Viridiplantae</taxon>
        <taxon>Streptophyta</taxon>
        <taxon>Embryophyta</taxon>
        <taxon>Tracheophyta</taxon>
        <taxon>Spermatophyta</taxon>
        <taxon>Magnoliopsida</taxon>
        <taxon>eudicotyledons</taxon>
        <taxon>Gunneridae</taxon>
        <taxon>Pentapetalae</taxon>
        <taxon>asterids</taxon>
        <taxon>Ericales</taxon>
        <taxon>Actinidiaceae</taxon>
        <taxon>Actinidia</taxon>
    </lineage>
</organism>
<dbReference type="Proteomes" id="UP000585474">
    <property type="component" value="Unassembled WGS sequence"/>
</dbReference>
<proteinExistence type="predicted"/>
<evidence type="ECO:0008006" key="3">
    <source>
        <dbReference type="Google" id="ProtNLM"/>
    </source>
</evidence>
<accession>A0A7J0FGE3</accession>
<dbReference type="AlphaFoldDB" id="A0A7J0FGE3"/>
<dbReference type="InterPro" id="IPR043502">
    <property type="entry name" value="DNA/RNA_pol_sf"/>
</dbReference>